<keyword evidence="9 12" id="KW-0472">Membrane</keyword>
<keyword evidence="10" id="KW-1015">Disulfide bond</keyword>
<dbReference type="InterPro" id="IPR050450">
    <property type="entry name" value="COX15/CtaA_HemeA_synthase"/>
</dbReference>
<organism evidence="13 14">
    <name type="scientific">Shewanella gelidii</name>
    <dbReference type="NCBI Taxonomy" id="1642821"/>
    <lineage>
        <taxon>Bacteria</taxon>
        <taxon>Pseudomonadati</taxon>
        <taxon>Pseudomonadota</taxon>
        <taxon>Gammaproteobacteria</taxon>
        <taxon>Alteromonadales</taxon>
        <taxon>Shewanellaceae</taxon>
        <taxon>Shewanella</taxon>
    </lineage>
</organism>
<evidence type="ECO:0000256" key="10">
    <source>
        <dbReference type="ARBA" id="ARBA00023157"/>
    </source>
</evidence>
<keyword evidence="7" id="KW-0408">Iron</keyword>
<comment type="pathway">
    <text evidence="11">Porphyrin-containing compound metabolism.</text>
</comment>
<dbReference type="GO" id="GO:0016020">
    <property type="term" value="C:membrane"/>
    <property type="evidence" value="ECO:0007669"/>
    <property type="project" value="UniProtKB-SubCell"/>
</dbReference>
<feature type="transmembrane region" description="Helical" evidence="12">
    <location>
        <begin position="300"/>
        <end position="323"/>
    </location>
</feature>
<keyword evidence="2" id="KW-1003">Cell membrane</keyword>
<dbReference type="Proteomes" id="UP000613743">
    <property type="component" value="Unassembled WGS sequence"/>
</dbReference>
<evidence type="ECO:0000256" key="6">
    <source>
        <dbReference type="ARBA" id="ARBA00023002"/>
    </source>
</evidence>
<comment type="subcellular location">
    <subcellularLocation>
        <location evidence="1">Membrane</location>
        <topology evidence="1">Multi-pass membrane protein</topology>
    </subcellularLocation>
</comment>
<feature type="transmembrane region" description="Helical" evidence="12">
    <location>
        <begin position="101"/>
        <end position="121"/>
    </location>
</feature>
<evidence type="ECO:0000256" key="3">
    <source>
        <dbReference type="ARBA" id="ARBA00022692"/>
    </source>
</evidence>
<feature type="transmembrane region" description="Helical" evidence="12">
    <location>
        <begin position="127"/>
        <end position="148"/>
    </location>
</feature>
<dbReference type="PANTHER" id="PTHR35457:SF1">
    <property type="entry name" value="HEME A SYNTHASE"/>
    <property type="match status" value="1"/>
</dbReference>
<dbReference type="RefSeq" id="WP_188920207.1">
    <property type="nucleotide sequence ID" value="NZ_BMPZ01000004.1"/>
</dbReference>
<reference evidence="13" key="2">
    <citation type="submission" date="2020-09" db="EMBL/GenBank/DDBJ databases">
        <authorList>
            <person name="Sun Q."/>
            <person name="Ohkuma M."/>
        </authorList>
    </citation>
    <scope>NUCLEOTIDE SEQUENCE</scope>
    <source>
        <strain evidence="13">JCM 30804</strain>
    </source>
</reference>
<evidence type="ECO:0000313" key="13">
    <source>
        <dbReference type="EMBL" id="GGI81770.1"/>
    </source>
</evidence>
<evidence type="ECO:0000256" key="11">
    <source>
        <dbReference type="ARBA" id="ARBA00023444"/>
    </source>
</evidence>
<evidence type="ECO:0000313" key="14">
    <source>
        <dbReference type="Proteomes" id="UP000613743"/>
    </source>
</evidence>
<feature type="transmembrane region" description="Helical" evidence="12">
    <location>
        <begin position="274"/>
        <end position="294"/>
    </location>
</feature>
<protein>
    <submittedName>
        <fullName evidence="13">Cytochrome b561</fullName>
    </submittedName>
</protein>
<keyword evidence="4" id="KW-0479">Metal-binding</keyword>
<feature type="transmembrane region" description="Helical" evidence="12">
    <location>
        <begin position="169"/>
        <end position="187"/>
    </location>
</feature>
<keyword evidence="3 12" id="KW-0812">Transmembrane</keyword>
<dbReference type="InterPro" id="IPR003780">
    <property type="entry name" value="COX15/CtaA_fam"/>
</dbReference>
<feature type="transmembrane region" description="Helical" evidence="12">
    <location>
        <begin position="72"/>
        <end position="92"/>
    </location>
</feature>
<keyword evidence="8" id="KW-0350">Heme biosynthesis</keyword>
<feature type="transmembrane region" description="Helical" evidence="12">
    <location>
        <begin position="245"/>
        <end position="262"/>
    </location>
</feature>
<evidence type="ECO:0000256" key="7">
    <source>
        <dbReference type="ARBA" id="ARBA00023004"/>
    </source>
</evidence>
<dbReference type="Pfam" id="PF02628">
    <property type="entry name" value="COX15-CtaA"/>
    <property type="match status" value="1"/>
</dbReference>
<dbReference type="EMBL" id="BMPZ01000004">
    <property type="protein sequence ID" value="GGI81770.1"/>
    <property type="molecule type" value="Genomic_DNA"/>
</dbReference>
<evidence type="ECO:0000256" key="2">
    <source>
        <dbReference type="ARBA" id="ARBA00022475"/>
    </source>
</evidence>
<evidence type="ECO:0000256" key="12">
    <source>
        <dbReference type="SAM" id="Phobius"/>
    </source>
</evidence>
<evidence type="ECO:0000256" key="1">
    <source>
        <dbReference type="ARBA" id="ARBA00004141"/>
    </source>
</evidence>
<proteinExistence type="predicted"/>
<name>A0A917NA14_9GAMM</name>
<keyword evidence="14" id="KW-1185">Reference proteome</keyword>
<keyword evidence="6" id="KW-0560">Oxidoreductase</keyword>
<dbReference type="GO" id="GO:0046872">
    <property type="term" value="F:metal ion binding"/>
    <property type="evidence" value="ECO:0007669"/>
    <property type="project" value="UniProtKB-KW"/>
</dbReference>
<evidence type="ECO:0000256" key="5">
    <source>
        <dbReference type="ARBA" id="ARBA00022989"/>
    </source>
</evidence>
<dbReference type="GO" id="GO:0006784">
    <property type="term" value="P:heme A biosynthetic process"/>
    <property type="evidence" value="ECO:0007669"/>
    <property type="project" value="InterPro"/>
</dbReference>
<dbReference type="GO" id="GO:0016491">
    <property type="term" value="F:oxidoreductase activity"/>
    <property type="evidence" value="ECO:0007669"/>
    <property type="project" value="UniProtKB-KW"/>
</dbReference>
<evidence type="ECO:0000256" key="9">
    <source>
        <dbReference type="ARBA" id="ARBA00023136"/>
    </source>
</evidence>
<evidence type="ECO:0000256" key="8">
    <source>
        <dbReference type="ARBA" id="ARBA00023133"/>
    </source>
</evidence>
<gene>
    <name evidence="13" type="primary">ctaA</name>
    <name evidence="13" type="ORF">GCM10009332_18840</name>
</gene>
<evidence type="ECO:0000256" key="4">
    <source>
        <dbReference type="ARBA" id="ARBA00022723"/>
    </source>
</evidence>
<dbReference type="AlphaFoldDB" id="A0A917NA14"/>
<accession>A0A917NA14</accession>
<comment type="caution">
    <text evidence="13">The sequence shown here is derived from an EMBL/GenBank/DDBJ whole genome shotgun (WGS) entry which is preliminary data.</text>
</comment>
<reference evidence="13" key="1">
    <citation type="journal article" date="2014" name="Int. J. Syst. Evol. Microbiol.">
        <title>Complete genome sequence of Corynebacterium casei LMG S-19264T (=DSM 44701T), isolated from a smear-ripened cheese.</title>
        <authorList>
            <consortium name="US DOE Joint Genome Institute (JGI-PGF)"/>
            <person name="Walter F."/>
            <person name="Albersmeier A."/>
            <person name="Kalinowski J."/>
            <person name="Ruckert C."/>
        </authorList>
    </citation>
    <scope>NUCLEOTIDE SEQUENCE</scope>
    <source>
        <strain evidence="13">JCM 30804</strain>
    </source>
</reference>
<dbReference type="PANTHER" id="PTHR35457">
    <property type="entry name" value="HEME A SYNTHASE"/>
    <property type="match status" value="1"/>
</dbReference>
<sequence length="340" mass="38042">MRILLQITLIFTLIVILMGAYTRLSDAGLGCPDWPGCYGQLKVPSAQDEIRQAQAAYPLLTIEQDKAWLEMIHRYIAGTLGLMVFAIWVYCLRTPNTPKRLASFIAGLIVFQAALGMWTVTLKLMPIIVMAHLVGGFSLLALLLLLYLRAHPSQIETENHAQIAKLQPFAIVCLGVLIVQIILGGWTSSNYAALSCTTLPLCEGEWQSNLDFKQAFNPFQGQHDTFEFGVLDYAARMTIHVSHRIWALVTLVMLGTLAWRLFKSSQTQQYKRASIYLSGALFIQFCLGISNIVFHLPLGIAVAHNGMAALLLLTLVYLNFLIWHQAKYARLPYKSQTVEN</sequence>
<keyword evidence="5 12" id="KW-1133">Transmembrane helix</keyword>